<evidence type="ECO:0000259" key="1">
    <source>
        <dbReference type="Pfam" id="PF00149"/>
    </source>
</evidence>
<dbReference type="Pfam" id="PF00149">
    <property type="entry name" value="Metallophos"/>
    <property type="match status" value="1"/>
</dbReference>
<reference evidence="2" key="1">
    <citation type="journal article" date="2021" name="PeerJ">
        <title>Extensive microbial diversity within the chicken gut microbiome revealed by metagenomics and culture.</title>
        <authorList>
            <person name="Gilroy R."/>
            <person name="Ravi A."/>
            <person name="Getino M."/>
            <person name="Pursley I."/>
            <person name="Horton D.L."/>
            <person name="Alikhan N.F."/>
            <person name="Baker D."/>
            <person name="Gharbi K."/>
            <person name="Hall N."/>
            <person name="Watson M."/>
            <person name="Adriaenssens E.M."/>
            <person name="Foster-Nyarko E."/>
            <person name="Jarju S."/>
            <person name="Secka A."/>
            <person name="Antonio M."/>
            <person name="Oren A."/>
            <person name="Chaudhuri R.R."/>
            <person name="La Ragione R."/>
            <person name="Hildebrand F."/>
            <person name="Pallen M.J."/>
        </authorList>
    </citation>
    <scope>NUCLEOTIDE SEQUENCE</scope>
    <source>
        <strain evidence="2">ChiSxjej3B15-24422</strain>
    </source>
</reference>
<dbReference type="SUPFAM" id="SSF56300">
    <property type="entry name" value="Metallo-dependent phosphatases"/>
    <property type="match status" value="1"/>
</dbReference>
<evidence type="ECO:0000313" key="2">
    <source>
        <dbReference type="EMBL" id="HIY60311.1"/>
    </source>
</evidence>
<dbReference type="GO" id="GO:0005737">
    <property type="term" value="C:cytoplasm"/>
    <property type="evidence" value="ECO:0007669"/>
    <property type="project" value="TreeGrafter"/>
</dbReference>
<reference evidence="2" key="2">
    <citation type="submission" date="2021-04" db="EMBL/GenBank/DDBJ databases">
        <authorList>
            <person name="Gilroy R."/>
        </authorList>
    </citation>
    <scope>NUCLEOTIDE SEQUENCE</scope>
    <source>
        <strain evidence="2">ChiSxjej3B15-24422</strain>
    </source>
</reference>
<evidence type="ECO:0000313" key="3">
    <source>
        <dbReference type="Proteomes" id="UP000824007"/>
    </source>
</evidence>
<dbReference type="InterPro" id="IPR004843">
    <property type="entry name" value="Calcineurin-like_PHP"/>
</dbReference>
<comment type="caution">
    <text evidence="2">The sequence shown here is derived from an EMBL/GenBank/DDBJ whole genome shotgun (WGS) entry which is preliminary data.</text>
</comment>
<dbReference type="PANTHER" id="PTHR32440:SF11">
    <property type="entry name" value="METALLOPHOSPHOESTERASE DOMAIN-CONTAINING PROTEIN"/>
    <property type="match status" value="1"/>
</dbReference>
<dbReference type="EMBL" id="DXDD01000083">
    <property type="protein sequence ID" value="HIY60311.1"/>
    <property type="molecule type" value="Genomic_DNA"/>
</dbReference>
<organism evidence="2 3">
    <name type="scientific">Candidatus Eisenbergiella pullistercoris</name>
    <dbReference type="NCBI Taxonomy" id="2838555"/>
    <lineage>
        <taxon>Bacteria</taxon>
        <taxon>Bacillati</taxon>
        <taxon>Bacillota</taxon>
        <taxon>Clostridia</taxon>
        <taxon>Lachnospirales</taxon>
        <taxon>Lachnospiraceae</taxon>
        <taxon>Eisenbergiella</taxon>
    </lineage>
</organism>
<proteinExistence type="predicted"/>
<dbReference type="Gene3D" id="3.60.21.10">
    <property type="match status" value="1"/>
</dbReference>
<dbReference type="GO" id="GO:0016788">
    <property type="term" value="F:hydrolase activity, acting on ester bonds"/>
    <property type="evidence" value="ECO:0007669"/>
    <property type="project" value="TreeGrafter"/>
</dbReference>
<dbReference type="InterPro" id="IPR029052">
    <property type="entry name" value="Metallo-depent_PP-like"/>
</dbReference>
<feature type="domain" description="Calcineurin-like phosphoesterase" evidence="1">
    <location>
        <begin position="10"/>
        <end position="270"/>
    </location>
</feature>
<protein>
    <submittedName>
        <fullName evidence="2">Metallophosphoesterase family protein</fullName>
    </submittedName>
</protein>
<gene>
    <name evidence="2" type="ORF">H9831_06505</name>
</gene>
<dbReference type="PANTHER" id="PTHR32440">
    <property type="entry name" value="PHOSPHATASE DCR2-RELATED-RELATED"/>
    <property type="match status" value="1"/>
</dbReference>
<sequence>MKFREDGTFHILQFADIQEIPDVSEDTLRLMNAALERARPDLVVLSGDQLKGADRRFSEKGERAEETIRRIMKPVTDRKIPFAVTFGDQDRGCGFPNEEQMEIYRSLPGCVDWLNSRGQEIHHGTREGTFAIGVRSSDESRVAMAVYLFDTGAELPQGGYQPLPPGDLFWYRGVRDAFAEKNGGPVPGIVFQHMPLPEYYRLLKRTDRRTKGAVRAYRTHAGEYYLPDPARCRAGRLLEAVSVPDSAGREFEALHELGDIFAVYCGHDHRNSLVGRWLGVDLGYTPSCGFNDYGDGVNRAAREFVFHEEAPAAYETRLLSYRELVGEKAAKPVRDFFYRFCPATKEEAAEKAGRALLLTGFTCLAGGTALQAYRSRLRKRKQRKGRS</sequence>
<dbReference type="AlphaFoldDB" id="A0A9D2C7C3"/>
<dbReference type="Proteomes" id="UP000824007">
    <property type="component" value="Unassembled WGS sequence"/>
</dbReference>
<name>A0A9D2C7C3_9FIRM</name>
<dbReference type="CDD" id="cd07383">
    <property type="entry name" value="MPP_Dcr2"/>
    <property type="match status" value="1"/>
</dbReference>
<accession>A0A9D2C7C3</accession>